<proteinExistence type="predicted"/>
<dbReference type="Pfam" id="PF04586">
    <property type="entry name" value="Peptidase_S78"/>
    <property type="match status" value="1"/>
</dbReference>
<keyword evidence="2 5" id="KW-0645">Protease</keyword>
<organism evidence="5 6">
    <name type="scientific">Enterococcus plantarum</name>
    <dbReference type="NCBI Taxonomy" id="1077675"/>
    <lineage>
        <taxon>Bacteria</taxon>
        <taxon>Bacillati</taxon>
        <taxon>Bacillota</taxon>
        <taxon>Bacilli</taxon>
        <taxon>Lactobacillales</taxon>
        <taxon>Enterococcaceae</taxon>
        <taxon>Enterococcus</taxon>
    </lineage>
</organism>
<dbReference type="NCBIfam" id="TIGR01543">
    <property type="entry name" value="proheadase_HK97"/>
    <property type="match status" value="1"/>
</dbReference>
<dbReference type="GO" id="GO:0006508">
    <property type="term" value="P:proteolysis"/>
    <property type="evidence" value="ECO:0007669"/>
    <property type="project" value="UniProtKB-KW"/>
</dbReference>
<dbReference type="GO" id="GO:0008233">
    <property type="term" value="F:peptidase activity"/>
    <property type="evidence" value="ECO:0007669"/>
    <property type="project" value="UniProtKB-KW"/>
</dbReference>
<protein>
    <submittedName>
        <fullName evidence="5">HK97 family phage prohead protease</fullName>
    </submittedName>
</protein>
<keyword evidence="1" id="KW-1188">Viral release from host cell</keyword>
<name>A0A2W3Z1R3_9ENTE</name>
<dbReference type="InterPro" id="IPR054613">
    <property type="entry name" value="Peptidase_S78_dom"/>
</dbReference>
<dbReference type="InterPro" id="IPR006433">
    <property type="entry name" value="Prohead_protease"/>
</dbReference>
<evidence type="ECO:0000256" key="3">
    <source>
        <dbReference type="ARBA" id="ARBA00022801"/>
    </source>
</evidence>
<dbReference type="EMBL" id="PIEU01000057">
    <property type="protein sequence ID" value="PZL74098.1"/>
    <property type="molecule type" value="Genomic_DNA"/>
</dbReference>
<dbReference type="AlphaFoldDB" id="A0A2W3Z1R3"/>
<evidence type="ECO:0000256" key="1">
    <source>
        <dbReference type="ARBA" id="ARBA00022612"/>
    </source>
</evidence>
<evidence type="ECO:0000256" key="2">
    <source>
        <dbReference type="ARBA" id="ARBA00022670"/>
    </source>
</evidence>
<sequence>MSQLVKLETRSFNIKNMQTRTLNDGSEATIIEGYASVFNSKTNIDGWYDEEIAQGAFSESLSQNKDVRCLFNHDWNYVLGRSSANTLVVEEDSKGLRFEVTLPNTTFANDLKESMSRGDINQCSFGFWVTAQEEDYSGDVPLIRITNVELWEISIVPLPAYEDTEAALRSKFQEKNIETIKLRKKILKMIGEYK</sequence>
<accession>A0A2W3Z1R3</accession>
<evidence type="ECO:0000259" key="4">
    <source>
        <dbReference type="Pfam" id="PF04586"/>
    </source>
</evidence>
<feature type="domain" description="Prohead serine protease" evidence="4">
    <location>
        <begin position="17"/>
        <end position="170"/>
    </location>
</feature>
<reference evidence="5 6" key="1">
    <citation type="submission" date="2017-11" db="EMBL/GenBank/DDBJ databases">
        <title>Draft genome sequence of Enterococcus plantarum TRW2 strain isolated from lettuce.</title>
        <authorList>
            <person name="Kim E.B."/>
            <person name="Marco M.L."/>
            <person name="Williams T.R."/>
            <person name="You I.H."/>
        </authorList>
    </citation>
    <scope>NUCLEOTIDE SEQUENCE [LARGE SCALE GENOMIC DNA]</scope>
    <source>
        <strain evidence="5 6">TRW2</strain>
    </source>
</reference>
<keyword evidence="3" id="KW-0378">Hydrolase</keyword>
<comment type="caution">
    <text evidence="5">The sequence shown here is derived from an EMBL/GenBank/DDBJ whole genome shotgun (WGS) entry which is preliminary data.</text>
</comment>
<evidence type="ECO:0000313" key="5">
    <source>
        <dbReference type="EMBL" id="PZL74098.1"/>
    </source>
</evidence>
<keyword evidence="6" id="KW-1185">Reference proteome</keyword>
<gene>
    <name evidence="5" type="ORF">CI088_07835</name>
</gene>
<dbReference type="RefSeq" id="WP_111247780.1">
    <property type="nucleotide sequence ID" value="NZ_PIEU01000057.1"/>
</dbReference>
<evidence type="ECO:0000313" key="6">
    <source>
        <dbReference type="Proteomes" id="UP000249828"/>
    </source>
</evidence>
<dbReference type="Proteomes" id="UP000249828">
    <property type="component" value="Unassembled WGS sequence"/>
</dbReference>